<protein>
    <submittedName>
        <fullName evidence="1">Uncharacterized protein</fullName>
    </submittedName>
</protein>
<sequence>MNPAAFLLSYDFSIENLDSSVGYLCIVFVVGNHYDGGAVLKNAAEAINEGGKNILFYNNALGQIRK</sequence>
<accession>A0A096CGR8</accession>
<dbReference type="AlphaFoldDB" id="A0A096CGR8"/>
<reference evidence="1 2" key="1">
    <citation type="submission" date="2014-07" db="EMBL/GenBank/DDBJ databases">
        <authorList>
            <person name="McCorrison J."/>
            <person name="Sanka R."/>
            <person name="Torralba M."/>
            <person name="Gillis M."/>
            <person name="Haft D.H."/>
            <person name="Methe B."/>
            <person name="Sutton G."/>
            <person name="Nelson K.E."/>
        </authorList>
    </citation>
    <scope>NUCLEOTIDE SEQUENCE [LARGE SCALE GENOMIC DNA]</scope>
    <source>
        <strain evidence="1 2">DNF00320</strain>
    </source>
</reference>
<comment type="caution">
    <text evidence="1">The sequence shown here is derived from an EMBL/GenBank/DDBJ whole genome shotgun (WGS) entry which is preliminary data.</text>
</comment>
<evidence type="ECO:0000313" key="2">
    <source>
        <dbReference type="Proteomes" id="UP000029525"/>
    </source>
</evidence>
<dbReference type="Proteomes" id="UP000029525">
    <property type="component" value="Unassembled WGS sequence"/>
</dbReference>
<proteinExistence type="predicted"/>
<evidence type="ECO:0000313" key="1">
    <source>
        <dbReference type="EMBL" id="KGF44469.1"/>
    </source>
</evidence>
<name>A0A096CGR8_9BACT</name>
<gene>
    <name evidence="1" type="ORF">HMPREF0647_06790</name>
</gene>
<dbReference type="EMBL" id="JRNQ01000036">
    <property type="protein sequence ID" value="KGF44469.1"/>
    <property type="molecule type" value="Genomic_DNA"/>
</dbReference>
<organism evidence="1 2">
    <name type="scientific">Prevotella bivia DNF00320</name>
    <dbReference type="NCBI Taxonomy" id="1401068"/>
    <lineage>
        <taxon>Bacteria</taxon>
        <taxon>Pseudomonadati</taxon>
        <taxon>Bacteroidota</taxon>
        <taxon>Bacteroidia</taxon>
        <taxon>Bacteroidales</taxon>
        <taxon>Prevotellaceae</taxon>
        <taxon>Prevotella</taxon>
    </lineage>
</organism>